<dbReference type="PANTHER" id="PTHR45953:SF1">
    <property type="entry name" value="IDURONATE 2-SULFATASE"/>
    <property type="match status" value="1"/>
</dbReference>
<evidence type="ECO:0000256" key="2">
    <source>
        <dbReference type="ARBA" id="ARBA00008779"/>
    </source>
</evidence>
<dbReference type="InterPro" id="IPR017850">
    <property type="entry name" value="Alkaline_phosphatase_core_sf"/>
</dbReference>
<evidence type="ECO:0000256" key="5">
    <source>
        <dbReference type="SAM" id="MobiDB-lite"/>
    </source>
</evidence>
<dbReference type="Gene3D" id="3.40.720.10">
    <property type="entry name" value="Alkaline Phosphatase, subunit A"/>
    <property type="match status" value="1"/>
</dbReference>
<dbReference type="AlphaFoldDB" id="A0AAD9NIK9"/>
<evidence type="ECO:0000256" key="4">
    <source>
        <dbReference type="ARBA" id="ARBA00022801"/>
    </source>
</evidence>
<protein>
    <recommendedName>
        <fullName evidence="6">Sulfatase N-terminal domain-containing protein</fullName>
    </recommendedName>
</protein>
<feature type="region of interest" description="Disordered" evidence="5">
    <location>
        <begin position="282"/>
        <end position="308"/>
    </location>
</feature>
<keyword evidence="3" id="KW-0479">Metal-binding</keyword>
<evidence type="ECO:0000259" key="6">
    <source>
        <dbReference type="Pfam" id="PF00884"/>
    </source>
</evidence>
<organism evidence="7 8">
    <name type="scientific">Paralvinella palmiformis</name>
    <dbReference type="NCBI Taxonomy" id="53620"/>
    <lineage>
        <taxon>Eukaryota</taxon>
        <taxon>Metazoa</taxon>
        <taxon>Spiralia</taxon>
        <taxon>Lophotrochozoa</taxon>
        <taxon>Annelida</taxon>
        <taxon>Polychaeta</taxon>
        <taxon>Sedentaria</taxon>
        <taxon>Canalipalpata</taxon>
        <taxon>Terebellida</taxon>
        <taxon>Terebelliformia</taxon>
        <taxon>Alvinellidae</taxon>
        <taxon>Paralvinella</taxon>
    </lineage>
</organism>
<keyword evidence="8" id="KW-1185">Reference proteome</keyword>
<gene>
    <name evidence="7" type="ORF">LSH36_6g04015</name>
</gene>
<dbReference type="SUPFAM" id="SSF53649">
    <property type="entry name" value="Alkaline phosphatase-like"/>
    <property type="match status" value="1"/>
</dbReference>
<dbReference type="Pfam" id="PF00884">
    <property type="entry name" value="Sulfatase"/>
    <property type="match status" value="1"/>
</dbReference>
<dbReference type="GO" id="GO:0046872">
    <property type="term" value="F:metal ion binding"/>
    <property type="evidence" value="ECO:0007669"/>
    <property type="project" value="UniProtKB-KW"/>
</dbReference>
<dbReference type="Proteomes" id="UP001208570">
    <property type="component" value="Unassembled WGS sequence"/>
</dbReference>
<accession>A0AAD9NIK9</accession>
<feature type="region of interest" description="Disordered" evidence="5">
    <location>
        <begin position="86"/>
        <end position="111"/>
    </location>
</feature>
<comment type="caution">
    <text evidence="7">The sequence shown here is derived from an EMBL/GenBank/DDBJ whole genome shotgun (WGS) entry which is preliminary data.</text>
</comment>
<dbReference type="GO" id="GO:0005737">
    <property type="term" value="C:cytoplasm"/>
    <property type="evidence" value="ECO:0007669"/>
    <property type="project" value="TreeGrafter"/>
</dbReference>
<proteinExistence type="inferred from homology"/>
<comment type="cofactor">
    <cofactor evidence="1">
        <name>Ca(2+)</name>
        <dbReference type="ChEBI" id="CHEBI:29108"/>
    </cofactor>
</comment>
<dbReference type="InterPro" id="IPR000917">
    <property type="entry name" value="Sulfatase_N"/>
</dbReference>
<dbReference type="GO" id="GO:0004423">
    <property type="term" value="F:iduronate-2-sulfatase activity"/>
    <property type="evidence" value="ECO:0007669"/>
    <property type="project" value="TreeGrafter"/>
</dbReference>
<evidence type="ECO:0000256" key="1">
    <source>
        <dbReference type="ARBA" id="ARBA00001913"/>
    </source>
</evidence>
<sequence>MEIFDCLLKFNLRVCEWVVITFTRLTPFGKLFVVFVTLTTLCLPFGVRNVLHIEHPDMEQDILRPIMNYNNITTAGAFYTSESLSSTAVPTTLPPTNPTTEHHKHPSEKAGNYQLFRARGDEGENTESSDRPQRLKNVLFLISDDFRALPQHLSSGTSKQPKLYLPNIERLASESLVLERAYCQYSLCGPSRTSLLTSRSPDTTKVYQNYIYWRESAGSYMTMPQYFKENGYKTFSLGKVFHIQMHRQRFDPVSWSGEAYIPRHMQSVRSIRANWMPIGETERKTHPLEDEQSVNSREEALETPGHAE</sequence>
<evidence type="ECO:0000313" key="8">
    <source>
        <dbReference type="Proteomes" id="UP001208570"/>
    </source>
</evidence>
<feature type="compositionally biased region" description="Basic and acidic residues" evidence="5">
    <location>
        <begin position="296"/>
        <end position="308"/>
    </location>
</feature>
<reference evidence="7" key="1">
    <citation type="journal article" date="2023" name="Mol. Biol. Evol.">
        <title>Third-Generation Sequencing Reveals the Adaptive Role of the Epigenome in Three Deep-Sea Polychaetes.</title>
        <authorList>
            <person name="Perez M."/>
            <person name="Aroh O."/>
            <person name="Sun Y."/>
            <person name="Lan Y."/>
            <person name="Juniper S.K."/>
            <person name="Young C.R."/>
            <person name="Angers B."/>
            <person name="Qian P.Y."/>
        </authorList>
    </citation>
    <scope>NUCLEOTIDE SEQUENCE</scope>
    <source>
        <strain evidence="7">P08H-3</strain>
    </source>
</reference>
<feature type="domain" description="Sulfatase N-terminal" evidence="6">
    <location>
        <begin position="136"/>
        <end position="248"/>
    </location>
</feature>
<dbReference type="PANTHER" id="PTHR45953">
    <property type="entry name" value="IDURONATE 2-SULFATASE"/>
    <property type="match status" value="1"/>
</dbReference>
<dbReference type="EMBL" id="JAODUP010000006">
    <property type="protein sequence ID" value="KAK2169868.1"/>
    <property type="molecule type" value="Genomic_DNA"/>
</dbReference>
<evidence type="ECO:0000313" key="7">
    <source>
        <dbReference type="EMBL" id="KAK2169868.1"/>
    </source>
</evidence>
<keyword evidence="4" id="KW-0378">Hydrolase</keyword>
<comment type="similarity">
    <text evidence="2">Belongs to the sulfatase family.</text>
</comment>
<evidence type="ECO:0000256" key="3">
    <source>
        <dbReference type="ARBA" id="ARBA00022723"/>
    </source>
</evidence>
<name>A0AAD9NIK9_9ANNE</name>